<feature type="site" description="Transition state stabilizer" evidence="7">
    <location>
        <position position="71"/>
    </location>
</feature>
<organism evidence="11 12">
    <name type="scientific">Actinophytocola xanthii</name>
    <dbReference type="NCBI Taxonomy" id="1912961"/>
    <lineage>
        <taxon>Bacteria</taxon>
        <taxon>Bacillati</taxon>
        <taxon>Actinomycetota</taxon>
        <taxon>Actinomycetes</taxon>
        <taxon>Pseudonocardiales</taxon>
        <taxon>Pseudonocardiaceae</taxon>
    </lineage>
</organism>
<comment type="function">
    <text evidence="7">Catalyzes the decarboxylation of four acetate groups of uroporphyrinogen-III to yield coproporphyrinogen-III.</text>
</comment>
<keyword evidence="4 7" id="KW-0210">Decarboxylase</keyword>
<evidence type="ECO:0000256" key="4">
    <source>
        <dbReference type="ARBA" id="ARBA00022793"/>
    </source>
</evidence>
<evidence type="ECO:0000256" key="3">
    <source>
        <dbReference type="ARBA" id="ARBA00012288"/>
    </source>
</evidence>
<dbReference type="SUPFAM" id="SSF51726">
    <property type="entry name" value="UROD/MetE-like"/>
    <property type="match status" value="1"/>
</dbReference>
<dbReference type="NCBIfam" id="TIGR01464">
    <property type="entry name" value="hemE"/>
    <property type="match status" value="1"/>
</dbReference>
<dbReference type="PROSITE" id="PS00906">
    <property type="entry name" value="UROD_1"/>
    <property type="match status" value="1"/>
</dbReference>
<evidence type="ECO:0000313" key="12">
    <source>
        <dbReference type="Proteomes" id="UP000185596"/>
    </source>
</evidence>
<evidence type="ECO:0000256" key="1">
    <source>
        <dbReference type="ARBA" id="ARBA00004804"/>
    </source>
</evidence>
<reference evidence="11 12" key="1">
    <citation type="submission" date="2016-12" db="EMBL/GenBank/DDBJ databases">
        <title>The draft genome sequence of Actinophytocola sp. 11-183.</title>
        <authorList>
            <person name="Wang W."/>
            <person name="Yuan L."/>
        </authorList>
    </citation>
    <scope>NUCLEOTIDE SEQUENCE [LARGE SCALE GENOMIC DNA]</scope>
    <source>
        <strain evidence="11 12">11-183</strain>
    </source>
</reference>
<dbReference type="InterPro" id="IPR038071">
    <property type="entry name" value="UROD/MetE-like_sf"/>
</dbReference>
<accession>A0A1Q8CMD3</accession>
<dbReference type="EMBL" id="MSIE01000040">
    <property type="protein sequence ID" value="OLF15511.1"/>
    <property type="molecule type" value="Genomic_DNA"/>
</dbReference>
<evidence type="ECO:0000259" key="10">
    <source>
        <dbReference type="PROSITE" id="PS00906"/>
    </source>
</evidence>
<evidence type="ECO:0000256" key="9">
    <source>
        <dbReference type="RuleBase" id="RU004169"/>
    </source>
</evidence>
<evidence type="ECO:0000256" key="6">
    <source>
        <dbReference type="ARBA" id="ARBA00023244"/>
    </source>
</evidence>
<dbReference type="OrthoDB" id="9806656at2"/>
<dbReference type="GO" id="GO:0004853">
    <property type="term" value="F:uroporphyrinogen decarboxylase activity"/>
    <property type="evidence" value="ECO:0007669"/>
    <property type="project" value="UniProtKB-UniRule"/>
</dbReference>
<dbReference type="Pfam" id="PF01208">
    <property type="entry name" value="URO-D"/>
    <property type="match status" value="1"/>
</dbReference>
<sequence>MSVFLDAAWGKSTPHAPVWLMRQAGRYLPEYRHLKERYGFWEMVRTPELAVEVTLQPVRRFPLDAAILFSDIMTPLPPMGVDIEFAPGPVLARPVRTGSDVDALRVPAAGELVPFVAEAVRLLRAASPVPVIGFAGAPLTLATYLVQGGGSKDHAEFRAWLRQDPVSADALLDKLTEVTIRYLRDQIDAGAQAVQLFDSWAGVHDAAGYGRFGLPHARRVLEALGDRVPRIYLAVGASHLYGPIASLPAEVVSVDWRRPLHECRAELPGMALQGNLDPGLLLTTPELAVAGAHEVLRAGLGGPHIFNLGHGVLPGTNPDTVARLVDAVHEFPRTEGDQGS</sequence>
<dbReference type="GO" id="GO:0005829">
    <property type="term" value="C:cytosol"/>
    <property type="evidence" value="ECO:0007669"/>
    <property type="project" value="TreeGrafter"/>
</dbReference>
<feature type="binding site" evidence="7">
    <location>
        <position position="71"/>
    </location>
    <ligand>
        <name>substrate</name>
    </ligand>
</feature>
<evidence type="ECO:0000313" key="11">
    <source>
        <dbReference type="EMBL" id="OLF15511.1"/>
    </source>
</evidence>
<dbReference type="PANTHER" id="PTHR21091:SF169">
    <property type="entry name" value="UROPORPHYRINOGEN DECARBOXYLASE"/>
    <property type="match status" value="1"/>
</dbReference>
<dbReference type="UniPathway" id="UPA00251">
    <property type="reaction ID" value="UER00321"/>
</dbReference>
<evidence type="ECO:0000256" key="7">
    <source>
        <dbReference type="HAMAP-Rule" id="MF_00218"/>
    </source>
</evidence>
<comment type="subunit">
    <text evidence="7">Homodimer.</text>
</comment>
<dbReference type="HAMAP" id="MF_00218">
    <property type="entry name" value="URO_D"/>
    <property type="match status" value="1"/>
</dbReference>
<comment type="caution">
    <text evidence="11">The sequence shown here is derived from an EMBL/GenBank/DDBJ whole genome shotgun (WGS) entry which is preliminary data.</text>
</comment>
<dbReference type="RefSeq" id="WP_075127524.1">
    <property type="nucleotide sequence ID" value="NZ_MSIE01000040.1"/>
</dbReference>
<dbReference type="InterPro" id="IPR006361">
    <property type="entry name" value="Uroporphyrinogen_deCO2ase_HemE"/>
</dbReference>
<feature type="binding site" evidence="7">
    <location>
        <position position="199"/>
    </location>
    <ligand>
        <name>substrate</name>
    </ligand>
</feature>
<comment type="catalytic activity">
    <reaction evidence="7 8">
        <text>uroporphyrinogen III + 4 H(+) = coproporphyrinogen III + 4 CO2</text>
        <dbReference type="Rhea" id="RHEA:19865"/>
        <dbReference type="ChEBI" id="CHEBI:15378"/>
        <dbReference type="ChEBI" id="CHEBI:16526"/>
        <dbReference type="ChEBI" id="CHEBI:57308"/>
        <dbReference type="ChEBI" id="CHEBI:57309"/>
        <dbReference type="EC" id="4.1.1.37"/>
    </reaction>
</comment>
<dbReference type="AlphaFoldDB" id="A0A1Q8CMD3"/>
<dbReference type="Gene3D" id="3.20.20.210">
    <property type="match status" value="1"/>
</dbReference>
<dbReference type="InterPro" id="IPR000257">
    <property type="entry name" value="Uroporphyrinogen_deCOase"/>
</dbReference>
<keyword evidence="6 7" id="KW-0627">Porphyrin biosynthesis</keyword>
<feature type="binding site" evidence="7">
    <location>
        <begin position="22"/>
        <end position="26"/>
    </location>
    <ligand>
        <name>substrate</name>
    </ligand>
</feature>
<feature type="domain" description="Uroporphyrinogen decarboxylase (URO-D)" evidence="10">
    <location>
        <begin position="17"/>
        <end position="26"/>
    </location>
</feature>
<dbReference type="CDD" id="cd00717">
    <property type="entry name" value="URO-D"/>
    <property type="match status" value="1"/>
</dbReference>
<dbReference type="Proteomes" id="UP000185596">
    <property type="component" value="Unassembled WGS sequence"/>
</dbReference>
<dbReference type="STRING" id="1912961.BU204_21545"/>
<gene>
    <name evidence="7" type="primary">hemE</name>
    <name evidence="11" type="ORF">BU204_21545</name>
</gene>
<evidence type="ECO:0000256" key="2">
    <source>
        <dbReference type="ARBA" id="ARBA00009935"/>
    </source>
</evidence>
<feature type="binding site" evidence="7">
    <location>
        <position position="310"/>
    </location>
    <ligand>
        <name>substrate</name>
    </ligand>
</feature>
<dbReference type="EC" id="4.1.1.37" evidence="3 7"/>
<evidence type="ECO:0000256" key="8">
    <source>
        <dbReference type="RuleBase" id="RU000554"/>
    </source>
</evidence>
<proteinExistence type="inferred from homology"/>
<protein>
    <recommendedName>
        <fullName evidence="3 7">Uroporphyrinogen decarboxylase</fullName>
        <shortName evidence="7">UPD</shortName>
        <shortName evidence="7">URO-D</shortName>
        <ecNumber evidence="3 7">4.1.1.37</ecNumber>
    </recommendedName>
</protein>
<feature type="binding site" evidence="7">
    <location>
        <position position="144"/>
    </location>
    <ligand>
        <name>substrate</name>
    </ligand>
</feature>
<comment type="caution">
    <text evidence="7">Lacks conserved residue(s) required for the propagation of feature annotation.</text>
</comment>
<dbReference type="PANTHER" id="PTHR21091">
    <property type="entry name" value="METHYLTETRAHYDROFOLATE:HOMOCYSTEINE METHYLTRANSFERASE RELATED"/>
    <property type="match status" value="1"/>
</dbReference>
<comment type="subcellular location">
    <subcellularLocation>
        <location evidence="7">Cytoplasm</location>
    </subcellularLocation>
</comment>
<dbReference type="GO" id="GO:0006782">
    <property type="term" value="P:protoporphyrinogen IX biosynthetic process"/>
    <property type="evidence" value="ECO:0007669"/>
    <property type="project" value="UniProtKB-UniRule"/>
</dbReference>
<keyword evidence="7" id="KW-0963">Cytoplasm</keyword>
<comment type="similarity">
    <text evidence="2 7 9">Belongs to the uroporphyrinogen decarboxylase family.</text>
</comment>
<name>A0A1Q8CMD3_9PSEU</name>
<comment type="pathway">
    <text evidence="1 7 8">Porphyrin-containing compound metabolism; protoporphyrin-IX biosynthesis; coproporphyrinogen-III from 5-aminolevulinate: step 4/4.</text>
</comment>
<keyword evidence="5 7" id="KW-0456">Lyase</keyword>
<evidence type="ECO:0000256" key="5">
    <source>
        <dbReference type="ARBA" id="ARBA00023239"/>
    </source>
</evidence>
<keyword evidence="12" id="KW-1185">Reference proteome</keyword>